<gene>
    <name evidence="2" type="ORF">S12H4_05443</name>
</gene>
<protein>
    <submittedName>
        <fullName evidence="2">Uncharacterized protein</fullName>
    </submittedName>
</protein>
<evidence type="ECO:0000256" key="1">
    <source>
        <dbReference type="SAM" id="Phobius"/>
    </source>
</evidence>
<keyword evidence="1" id="KW-0472">Membrane</keyword>
<keyword evidence="1" id="KW-1133">Transmembrane helix</keyword>
<reference evidence="2" key="1">
    <citation type="journal article" date="2014" name="Front. Microbiol.">
        <title>High frequency of phylogenetically diverse reductive dehalogenase-homologous genes in deep subseafloor sedimentary metagenomes.</title>
        <authorList>
            <person name="Kawai M."/>
            <person name="Futagami T."/>
            <person name="Toyoda A."/>
            <person name="Takaki Y."/>
            <person name="Nishi S."/>
            <person name="Hori S."/>
            <person name="Arai W."/>
            <person name="Tsubouchi T."/>
            <person name="Morono Y."/>
            <person name="Uchiyama I."/>
            <person name="Ito T."/>
            <person name="Fujiyama A."/>
            <person name="Inagaki F."/>
            <person name="Takami H."/>
        </authorList>
    </citation>
    <scope>NUCLEOTIDE SEQUENCE</scope>
    <source>
        <strain evidence="2">Expedition CK06-06</strain>
    </source>
</reference>
<evidence type="ECO:0000313" key="2">
    <source>
        <dbReference type="EMBL" id="GAI64035.1"/>
    </source>
</evidence>
<proteinExistence type="predicted"/>
<feature type="transmembrane region" description="Helical" evidence="1">
    <location>
        <begin position="162"/>
        <end position="182"/>
    </location>
</feature>
<name>X1RLK1_9ZZZZ</name>
<comment type="caution">
    <text evidence="2">The sequence shown here is derived from an EMBL/GenBank/DDBJ whole genome shotgun (WGS) entry which is preliminary data.</text>
</comment>
<sequence length="198" mass="21135">MPLIDATLYVSGQAVPPYVGDWVLISSKRYPDAESSWEDAQLISAEAKTGEELTLDDALGIEQLIREQVAEEGGAPLESRIFSRVERTAAGESLITYKVEHAAHGSPIVWAPIIVFIAANWKAILIGLGLAAAAAAIIAFTIKSVGIVWKAGGKIEDLVEEMPPALVGLGAGLLIIVALFALGGRKNRRQHNDHAEFT</sequence>
<dbReference type="EMBL" id="BARW01001804">
    <property type="protein sequence ID" value="GAI64035.1"/>
    <property type="molecule type" value="Genomic_DNA"/>
</dbReference>
<feature type="transmembrane region" description="Helical" evidence="1">
    <location>
        <begin position="123"/>
        <end position="142"/>
    </location>
</feature>
<organism evidence="2">
    <name type="scientific">marine sediment metagenome</name>
    <dbReference type="NCBI Taxonomy" id="412755"/>
    <lineage>
        <taxon>unclassified sequences</taxon>
        <taxon>metagenomes</taxon>
        <taxon>ecological metagenomes</taxon>
    </lineage>
</organism>
<dbReference type="AlphaFoldDB" id="X1RLK1"/>
<accession>X1RLK1</accession>
<keyword evidence="1" id="KW-0812">Transmembrane</keyword>